<keyword evidence="1" id="KW-0472">Membrane</keyword>
<dbReference type="Pfam" id="PF12666">
    <property type="entry name" value="PrgI"/>
    <property type="match status" value="1"/>
</dbReference>
<feature type="transmembrane region" description="Helical" evidence="1">
    <location>
        <begin position="46"/>
        <end position="65"/>
    </location>
</feature>
<protein>
    <recommendedName>
        <fullName evidence="4">PrgI family protein</fullName>
    </recommendedName>
</protein>
<dbReference type="InterPro" id="IPR024414">
    <property type="entry name" value="Uncharacterised_PrgI"/>
</dbReference>
<reference evidence="3" key="1">
    <citation type="submission" date="2017-09" db="EMBL/GenBank/DDBJ databases">
        <title>Depth-based differentiation of microbial function through sediment-hosted aquifers and enrichment of novel symbionts in the deep terrestrial subsurface.</title>
        <authorList>
            <person name="Probst A.J."/>
            <person name="Ladd B."/>
            <person name="Jarett J.K."/>
            <person name="Geller-Mcgrath D.E."/>
            <person name="Sieber C.M.K."/>
            <person name="Emerson J.B."/>
            <person name="Anantharaman K."/>
            <person name="Thomas B.C."/>
            <person name="Malmstrom R."/>
            <person name="Stieglmeier M."/>
            <person name="Klingl A."/>
            <person name="Woyke T."/>
            <person name="Ryan C.M."/>
            <person name="Banfield J.F."/>
        </authorList>
    </citation>
    <scope>NUCLEOTIDE SEQUENCE [LARGE SCALE GENOMIC DNA]</scope>
</reference>
<evidence type="ECO:0000313" key="3">
    <source>
        <dbReference type="Proteomes" id="UP000230760"/>
    </source>
</evidence>
<sequence>MQYQVPQFIYRDPKIVGPLTFKQFMYIAGAGLVCFLLYFILAKRSFLLFLFLCLVVVFSSLFLAFGQVGGRSIPTASANFFAYTFSNKLYLWKKKETPLTIVMRKAPPEEKKEQKSEFSPSLKIAEKSRLKSLSSEIETRTN</sequence>
<name>A0A2M7UYU4_9BACT</name>
<accession>A0A2M7UYU4</accession>
<dbReference type="AlphaFoldDB" id="A0A2M7UYU4"/>
<dbReference type="Proteomes" id="UP000230760">
    <property type="component" value="Unassembled WGS sequence"/>
</dbReference>
<keyword evidence="1" id="KW-1133">Transmembrane helix</keyword>
<evidence type="ECO:0000313" key="2">
    <source>
        <dbReference type="EMBL" id="PIZ89153.1"/>
    </source>
</evidence>
<proteinExistence type="predicted"/>
<evidence type="ECO:0000256" key="1">
    <source>
        <dbReference type="SAM" id="Phobius"/>
    </source>
</evidence>
<dbReference type="EMBL" id="PFPB01000018">
    <property type="protein sequence ID" value="PIZ89153.1"/>
    <property type="molecule type" value="Genomic_DNA"/>
</dbReference>
<evidence type="ECO:0008006" key="4">
    <source>
        <dbReference type="Google" id="ProtNLM"/>
    </source>
</evidence>
<organism evidence="2 3">
    <name type="scientific">Candidatus Nealsonbacteria bacterium CG_4_10_14_0_2_um_filter_38_17</name>
    <dbReference type="NCBI Taxonomy" id="1974680"/>
    <lineage>
        <taxon>Bacteria</taxon>
        <taxon>Candidatus Nealsoniibacteriota</taxon>
    </lineage>
</organism>
<gene>
    <name evidence="2" type="ORF">COX90_00840</name>
</gene>
<comment type="caution">
    <text evidence="2">The sequence shown here is derived from an EMBL/GenBank/DDBJ whole genome shotgun (WGS) entry which is preliminary data.</text>
</comment>
<feature type="transmembrane region" description="Helical" evidence="1">
    <location>
        <begin position="21"/>
        <end position="40"/>
    </location>
</feature>
<keyword evidence="1" id="KW-0812">Transmembrane</keyword>